<accession>A0A011PB92</accession>
<dbReference type="PATRIC" id="fig|1454001.3.peg.3973"/>
<keyword evidence="2" id="KW-1185">Reference proteome</keyword>
<protein>
    <submittedName>
        <fullName evidence="1">Uncharacterized protein</fullName>
    </submittedName>
</protein>
<evidence type="ECO:0000313" key="1">
    <source>
        <dbReference type="EMBL" id="EXI63599.1"/>
    </source>
</evidence>
<gene>
    <name evidence="1" type="ORF">AW08_03940</name>
</gene>
<evidence type="ECO:0000313" key="2">
    <source>
        <dbReference type="Proteomes" id="UP000020218"/>
    </source>
</evidence>
<dbReference type="Proteomes" id="UP000020218">
    <property type="component" value="Unassembled WGS sequence"/>
</dbReference>
<reference evidence="1" key="1">
    <citation type="submission" date="2014-02" db="EMBL/GenBank/DDBJ databases">
        <title>Expanding our view of genomic diversity in Candidatus Accumulibacter clades.</title>
        <authorList>
            <person name="Skennerton C.T."/>
            <person name="Barr J.J."/>
            <person name="Slater F.R."/>
            <person name="Bond P.L."/>
            <person name="Tyson G.W."/>
        </authorList>
    </citation>
    <scope>NUCLEOTIDE SEQUENCE [LARGE SCALE GENOMIC DNA]</scope>
</reference>
<dbReference type="AlphaFoldDB" id="A0A011PB92"/>
<name>A0A011PB92_9PROT</name>
<organism evidence="1 2">
    <name type="scientific">Candidatus Accumulibacter adjunctus</name>
    <dbReference type="NCBI Taxonomy" id="1454001"/>
    <lineage>
        <taxon>Bacteria</taxon>
        <taxon>Pseudomonadati</taxon>
        <taxon>Pseudomonadota</taxon>
        <taxon>Betaproteobacteria</taxon>
        <taxon>Candidatus Accumulibacter</taxon>
    </lineage>
</organism>
<comment type="caution">
    <text evidence="1">The sequence shown here is derived from an EMBL/GenBank/DDBJ whole genome shotgun (WGS) entry which is preliminary data.</text>
</comment>
<proteinExistence type="predicted"/>
<dbReference type="EMBL" id="JFAX01000059">
    <property type="protein sequence ID" value="EXI63599.1"/>
    <property type="molecule type" value="Genomic_DNA"/>
</dbReference>
<sequence>MLKRGDYYRDSATNYEQLCVQRNAARWIKALTRFGFIPAAA</sequence>